<dbReference type="SUPFAM" id="SSF47769">
    <property type="entry name" value="SAM/Pointed domain"/>
    <property type="match status" value="1"/>
</dbReference>
<evidence type="ECO:0000259" key="1">
    <source>
        <dbReference type="Pfam" id="PF00536"/>
    </source>
</evidence>
<name>A0A6G0TDT0_APHGL</name>
<dbReference type="AlphaFoldDB" id="A0A6G0TDT0"/>
<keyword evidence="3" id="KW-1185">Reference proteome</keyword>
<gene>
    <name evidence="2" type="ORF">AGLY_011454</name>
</gene>
<comment type="caution">
    <text evidence="2">The sequence shown here is derived from an EMBL/GenBank/DDBJ whole genome shotgun (WGS) entry which is preliminary data.</text>
</comment>
<feature type="domain" description="SAM" evidence="1">
    <location>
        <begin position="3"/>
        <end position="58"/>
    </location>
</feature>
<dbReference type="CDD" id="cd09487">
    <property type="entry name" value="SAM_superfamily"/>
    <property type="match status" value="1"/>
</dbReference>
<dbReference type="OrthoDB" id="3598281at2759"/>
<dbReference type="Proteomes" id="UP000475862">
    <property type="component" value="Unassembled WGS sequence"/>
</dbReference>
<dbReference type="InterPro" id="IPR013761">
    <property type="entry name" value="SAM/pointed_sf"/>
</dbReference>
<dbReference type="Pfam" id="PF00536">
    <property type="entry name" value="SAM_1"/>
    <property type="match status" value="1"/>
</dbReference>
<dbReference type="InterPro" id="IPR001660">
    <property type="entry name" value="SAM"/>
</dbReference>
<organism evidence="2 3">
    <name type="scientific">Aphis glycines</name>
    <name type="common">Soybean aphid</name>
    <dbReference type="NCBI Taxonomy" id="307491"/>
    <lineage>
        <taxon>Eukaryota</taxon>
        <taxon>Metazoa</taxon>
        <taxon>Ecdysozoa</taxon>
        <taxon>Arthropoda</taxon>
        <taxon>Hexapoda</taxon>
        <taxon>Insecta</taxon>
        <taxon>Pterygota</taxon>
        <taxon>Neoptera</taxon>
        <taxon>Paraneoptera</taxon>
        <taxon>Hemiptera</taxon>
        <taxon>Sternorrhyncha</taxon>
        <taxon>Aphidomorpha</taxon>
        <taxon>Aphidoidea</taxon>
        <taxon>Aphididae</taxon>
        <taxon>Aphidini</taxon>
        <taxon>Aphis</taxon>
        <taxon>Aphis</taxon>
    </lineage>
</organism>
<proteinExistence type="predicted"/>
<accession>A0A6G0TDT0</accession>
<protein>
    <recommendedName>
        <fullName evidence="1">SAM domain-containing protein</fullName>
    </recommendedName>
</protein>
<evidence type="ECO:0000313" key="3">
    <source>
        <dbReference type="Proteomes" id="UP000475862"/>
    </source>
</evidence>
<dbReference type="Gene3D" id="1.10.150.50">
    <property type="entry name" value="Transcription Factor, Ets-1"/>
    <property type="match status" value="1"/>
</dbReference>
<sequence>MADQDVTDMLTAWGLETYVDIFKEHGIDISCLTLLTDEMMKEILPMIGHRAKFKINLEEWRKVITLVNNESFNNTDGTDSHAIIIDIPPTSPVLPTSNTPYKEVTEVPNFSNCESVSYTSNSEVSYLFECEPSTSRLQYCEKATTSTVTEKPCDLLNYLKKNTEGKALLSTYIKTALLDNSGRKKLCQLIVRKELQDDPDKSIKTERLLALSREIVEVFPKEHISTYFIPYVNYGALMKKTAKGKLLDCFNNRRRKYKKAGIIVTTRRSPIEGPLLSYQTTKGTTIHSYYIFY</sequence>
<dbReference type="EMBL" id="VYZN01000043">
    <property type="protein sequence ID" value="KAE9529992.1"/>
    <property type="molecule type" value="Genomic_DNA"/>
</dbReference>
<evidence type="ECO:0000313" key="2">
    <source>
        <dbReference type="EMBL" id="KAE9529992.1"/>
    </source>
</evidence>
<reference evidence="2 3" key="1">
    <citation type="submission" date="2019-08" db="EMBL/GenBank/DDBJ databases">
        <title>The genome of the soybean aphid Biotype 1, its phylome, world population structure and adaptation to the North American continent.</title>
        <authorList>
            <person name="Giordano R."/>
            <person name="Donthu R.K."/>
            <person name="Hernandez A.G."/>
            <person name="Wright C.L."/>
            <person name="Zimin A.V."/>
        </authorList>
    </citation>
    <scope>NUCLEOTIDE SEQUENCE [LARGE SCALE GENOMIC DNA]</scope>
    <source>
        <tissue evidence="2">Whole aphids</tissue>
    </source>
</reference>